<protein>
    <submittedName>
        <fullName evidence="1">Uncharacterized protein</fullName>
    </submittedName>
</protein>
<keyword evidence="2" id="KW-1185">Reference proteome</keyword>
<evidence type="ECO:0000313" key="2">
    <source>
        <dbReference type="Proteomes" id="UP000779507"/>
    </source>
</evidence>
<gene>
    <name evidence="1" type="ORF">HNP98_001542</name>
</gene>
<name>A0ABX2FNG9_9BACT</name>
<reference evidence="1 2" key="1">
    <citation type="submission" date="2020-05" db="EMBL/GenBank/DDBJ databases">
        <title>Genomic Encyclopedia of Type Strains, Phase IV (KMG-V): Genome sequencing to study the core and pangenomes of soil and plant-associated prokaryotes.</title>
        <authorList>
            <person name="Whitman W."/>
        </authorList>
    </citation>
    <scope>NUCLEOTIDE SEQUENCE [LARGE SCALE GENOMIC DNA]</scope>
    <source>
        <strain evidence="1 2">9A</strain>
    </source>
</reference>
<comment type="caution">
    <text evidence="1">The sequence shown here is derived from an EMBL/GenBank/DDBJ whole genome shotgun (WGS) entry which is preliminary data.</text>
</comment>
<evidence type="ECO:0000313" key="1">
    <source>
        <dbReference type="EMBL" id="NRT18721.1"/>
    </source>
</evidence>
<organism evidence="1 2">
    <name type="scientific">Hymenobacter caeli</name>
    <dbReference type="NCBI Taxonomy" id="2735894"/>
    <lineage>
        <taxon>Bacteria</taxon>
        <taxon>Pseudomonadati</taxon>
        <taxon>Bacteroidota</taxon>
        <taxon>Cytophagia</taxon>
        <taxon>Cytophagales</taxon>
        <taxon>Hymenobacteraceae</taxon>
        <taxon>Hymenobacter</taxon>
    </lineage>
</organism>
<proteinExistence type="predicted"/>
<accession>A0ABX2FNG9</accession>
<dbReference type="Proteomes" id="UP000779507">
    <property type="component" value="Unassembled WGS sequence"/>
</dbReference>
<sequence>MADVAGIGQDEVRPLKTPLGQLLQGRLAANPVVFVGRPDISGPEQAADVDDELALAALDLL</sequence>
<dbReference type="EMBL" id="JABSNP010000005">
    <property type="protein sequence ID" value="NRT18721.1"/>
    <property type="molecule type" value="Genomic_DNA"/>
</dbReference>